<protein>
    <submittedName>
        <fullName evidence="2">Putative secreted protein</fullName>
    </submittedName>
</protein>
<proteinExistence type="predicted"/>
<evidence type="ECO:0000313" key="2">
    <source>
        <dbReference type="EMBL" id="MXU94711.1"/>
    </source>
</evidence>
<evidence type="ECO:0000256" key="1">
    <source>
        <dbReference type="SAM" id="SignalP"/>
    </source>
</evidence>
<feature type="chain" id="PRO_5025632352" evidence="1">
    <location>
        <begin position="22"/>
        <end position="168"/>
    </location>
</feature>
<feature type="signal peptide" evidence="1">
    <location>
        <begin position="1"/>
        <end position="21"/>
    </location>
</feature>
<accession>A0A6B0UYX9</accession>
<keyword evidence="1" id="KW-0732">Signal</keyword>
<reference evidence="2" key="1">
    <citation type="submission" date="2019-12" db="EMBL/GenBank/DDBJ databases">
        <title>An insight into the sialome of adult female Ixodes ricinus ticks feeding for 6 days.</title>
        <authorList>
            <person name="Perner J."/>
            <person name="Ribeiro J.M.C."/>
        </authorList>
    </citation>
    <scope>NUCLEOTIDE SEQUENCE</scope>
    <source>
        <strain evidence="2">Semi-engorged</strain>
        <tissue evidence="2">Salivary glands</tissue>
    </source>
</reference>
<name>A0A6B0UYX9_IXORI</name>
<sequence length="168" mass="19314">MVPATVSTVVLLRCLFWRLFGVDSVTRFLHAMHAVGRGSSVLECLQLRLRRLLCQADSHHLFKRRVIDLQDVGARFFIVSTNDNLVSDHFVPLRPKVAVSCFQFEICKKTFERLLLLSTAAEHIPGVDFVLLRRKMAAQFREHVFVVELWVWSCRCRSSKVDCVVGIE</sequence>
<dbReference type="EMBL" id="GIFC01012628">
    <property type="protein sequence ID" value="MXU94711.1"/>
    <property type="molecule type" value="Transcribed_RNA"/>
</dbReference>
<dbReference type="AlphaFoldDB" id="A0A6B0UYX9"/>
<organism evidence="2">
    <name type="scientific">Ixodes ricinus</name>
    <name type="common">Common tick</name>
    <name type="synonym">Acarus ricinus</name>
    <dbReference type="NCBI Taxonomy" id="34613"/>
    <lineage>
        <taxon>Eukaryota</taxon>
        <taxon>Metazoa</taxon>
        <taxon>Ecdysozoa</taxon>
        <taxon>Arthropoda</taxon>
        <taxon>Chelicerata</taxon>
        <taxon>Arachnida</taxon>
        <taxon>Acari</taxon>
        <taxon>Parasitiformes</taxon>
        <taxon>Ixodida</taxon>
        <taxon>Ixodoidea</taxon>
        <taxon>Ixodidae</taxon>
        <taxon>Ixodinae</taxon>
        <taxon>Ixodes</taxon>
    </lineage>
</organism>